<evidence type="ECO:0000256" key="6">
    <source>
        <dbReference type="SAM" id="Phobius"/>
    </source>
</evidence>
<feature type="transmembrane region" description="Helical" evidence="6">
    <location>
        <begin position="34"/>
        <end position="54"/>
    </location>
</feature>
<comment type="subcellular location">
    <subcellularLocation>
        <location evidence="1">Membrane</location>
        <topology evidence="1">Multi-pass membrane protein</topology>
    </subcellularLocation>
</comment>
<feature type="region of interest" description="Disordered" evidence="5">
    <location>
        <begin position="1"/>
        <end position="31"/>
    </location>
</feature>
<sequence>MSNDSENPNEHGVRPSPSPVNSARSEKEISEKKTVAGVLGIAVLGGFGVHKFYLGYQKEGIIMLLITLLTCGAAFVPVWIVGIIEGVLYLTKSNAEFDATYLTGRKPWF</sequence>
<dbReference type="RefSeq" id="WP_200268407.1">
    <property type="nucleotide sequence ID" value="NZ_JAENIJ010000006.1"/>
</dbReference>
<evidence type="ECO:0000256" key="2">
    <source>
        <dbReference type="ARBA" id="ARBA00022692"/>
    </source>
</evidence>
<evidence type="ECO:0000256" key="4">
    <source>
        <dbReference type="ARBA" id="ARBA00023136"/>
    </source>
</evidence>
<protein>
    <submittedName>
        <fullName evidence="8">TM2 domain-containing protein</fullName>
    </submittedName>
</protein>
<name>A0A934S8X4_9BACT</name>
<evidence type="ECO:0000256" key="5">
    <source>
        <dbReference type="SAM" id="MobiDB-lite"/>
    </source>
</evidence>
<keyword evidence="2 6" id="KW-0812">Transmembrane</keyword>
<keyword evidence="4 6" id="KW-0472">Membrane</keyword>
<proteinExistence type="predicted"/>
<comment type="caution">
    <text evidence="8">The sequence shown here is derived from an EMBL/GenBank/DDBJ whole genome shotgun (WGS) entry which is preliminary data.</text>
</comment>
<evidence type="ECO:0000256" key="3">
    <source>
        <dbReference type="ARBA" id="ARBA00022989"/>
    </source>
</evidence>
<feature type="transmembrane region" description="Helical" evidence="6">
    <location>
        <begin position="60"/>
        <end position="84"/>
    </location>
</feature>
<evidence type="ECO:0000256" key="1">
    <source>
        <dbReference type="ARBA" id="ARBA00004141"/>
    </source>
</evidence>
<dbReference type="GO" id="GO:0016020">
    <property type="term" value="C:membrane"/>
    <property type="evidence" value="ECO:0007669"/>
    <property type="project" value="UniProtKB-SubCell"/>
</dbReference>
<feature type="domain" description="TM2" evidence="7">
    <location>
        <begin position="32"/>
        <end position="84"/>
    </location>
</feature>
<reference evidence="8" key="1">
    <citation type="submission" date="2021-01" db="EMBL/GenBank/DDBJ databases">
        <title>Modified the classification status of verrucomicrobia.</title>
        <authorList>
            <person name="Feng X."/>
        </authorList>
    </citation>
    <scope>NUCLEOTIDE SEQUENCE</scope>
    <source>
        <strain evidence="8">KCTC 22041</strain>
    </source>
</reference>
<dbReference type="Pfam" id="PF05154">
    <property type="entry name" value="TM2"/>
    <property type="match status" value="1"/>
</dbReference>
<gene>
    <name evidence="8" type="ORF">JIN85_05445</name>
</gene>
<dbReference type="Proteomes" id="UP000603141">
    <property type="component" value="Unassembled WGS sequence"/>
</dbReference>
<keyword evidence="9" id="KW-1185">Reference proteome</keyword>
<keyword evidence="3 6" id="KW-1133">Transmembrane helix</keyword>
<evidence type="ECO:0000313" key="9">
    <source>
        <dbReference type="Proteomes" id="UP000603141"/>
    </source>
</evidence>
<accession>A0A934S8X4</accession>
<organism evidence="8 9">
    <name type="scientific">Luteolibacter pohnpeiensis</name>
    <dbReference type="NCBI Taxonomy" id="454153"/>
    <lineage>
        <taxon>Bacteria</taxon>
        <taxon>Pseudomonadati</taxon>
        <taxon>Verrucomicrobiota</taxon>
        <taxon>Verrucomicrobiia</taxon>
        <taxon>Verrucomicrobiales</taxon>
        <taxon>Verrucomicrobiaceae</taxon>
        <taxon>Luteolibacter</taxon>
    </lineage>
</organism>
<dbReference type="InterPro" id="IPR007829">
    <property type="entry name" value="TM2"/>
</dbReference>
<evidence type="ECO:0000259" key="7">
    <source>
        <dbReference type="Pfam" id="PF05154"/>
    </source>
</evidence>
<evidence type="ECO:0000313" key="8">
    <source>
        <dbReference type="EMBL" id="MBK1881847.1"/>
    </source>
</evidence>
<dbReference type="AlphaFoldDB" id="A0A934S8X4"/>
<dbReference type="EMBL" id="JAENIJ010000006">
    <property type="protein sequence ID" value="MBK1881847.1"/>
    <property type="molecule type" value="Genomic_DNA"/>
</dbReference>